<keyword evidence="2" id="KW-0472">Membrane</keyword>
<keyword evidence="2" id="KW-1133">Transmembrane helix</keyword>
<keyword evidence="4" id="KW-1185">Reference proteome</keyword>
<dbReference type="Proteomes" id="UP000636918">
    <property type="component" value="Unassembled WGS sequence"/>
</dbReference>
<dbReference type="EMBL" id="JAERSG010000001">
    <property type="protein sequence ID" value="MBL0746725.1"/>
    <property type="molecule type" value="Genomic_DNA"/>
</dbReference>
<sequence length="352" mass="38629">MDPKDYDRTGERDAALKHNSVVAIAKSDAKAHAQYLSWRQIDPFPDIRPALLNSADIVDYVAQTGMIYPFHPEKLKSASYEVALVGDYVYIDENGDKQSGTLAKGQEITIRKNSITFLTVEPFFRLPDYIALRHNLKIDNVYKGLLVGTGPLIDPGFVGRIALPLHNLTENDYTFVGGEGVIWVEFTKLSKLPAPARPAPVDVAAASPTTASPVAATPLALPGRQGMYVPFAASRTHDRLVGGYVRQAVGSGKWPESSTARIARTANKAKKKVRNLELLIPTIGILGIVVLVVTLFSVFVVPRINDVNGDVDRREDDVTELQNRLAELEDQLADLRLQNSVPKSRGPRSNRP</sequence>
<comment type="caution">
    <text evidence="3">The sequence shown here is derived from an EMBL/GenBank/DDBJ whole genome shotgun (WGS) entry which is preliminary data.</text>
</comment>
<protein>
    <recommendedName>
        <fullName evidence="5">Deoxycytidine triphosphate deaminase</fullName>
    </recommendedName>
</protein>
<feature type="coiled-coil region" evidence="1">
    <location>
        <begin position="304"/>
        <end position="338"/>
    </location>
</feature>
<dbReference type="RefSeq" id="WP_201933549.1">
    <property type="nucleotide sequence ID" value="NZ_JAERSG010000001.1"/>
</dbReference>
<feature type="transmembrane region" description="Helical" evidence="2">
    <location>
        <begin position="278"/>
        <end position="301"/>
    </location>
</feature>
<evidence type="ECO:0008006" key="5">
    <source>
        <dbReference type="Google" id="ProtNLM"/>
    </source>
</evidence>
<keyword evidence="2" id="KW-0812">Transmembrane</keyword>
<dbReference type="InterPro" id="IPR036157">
    <property type="entry name" value="dUTPase-like_sf"/>
</dbReference>
<name>A0ABS1L4W4_9ACTN</name>
<proteinExistence type="predicted"/>
<evidence type="ECO:0000256" key="1">
    <source>
        <dbReference type="SAM" id="Coils"/>
    </source>
</evidence>
<organism evidence="3 4">
    <name type="scientific">Nocardioides baculatus</name>
    <dbReference type="NCBI Taxonomy" id="2801337"/>
    <lineage>
        <taxon>Bacteria</taxon>
        <taxon>Bacillati</taxon>
        <taxon>Actinomycetota</taxon>
        <taxon>Actinomycetes</taxon>
        <taxon>Propionibacteriales</taxon>
        <taxon>Nocardioidaceae</taxon>
        <taxon>Nocardioides</taxon>
    </lineage>
</organism>
<evidence type="ECO:0000313" key="3">
    <source>
        <dbReference type="EMBL" id="MBL0746725.1"/>
    </source>
</evidence>
<reference evidence="3 4" key="1">
    <citation type="submission" date="2021-01" db="EMBL/GenBank/DDBJ databases">
        <title>Genome seq and assembly of Nocardiodes sp. G10.</title>
        <authorList>
            <person name="Chhetri G."/>
        </authorList>
    </citation>
    <scope>NUCLEOTIDE SEQUENCE [LARGE SCALE GENOMIC DNA]</scope>
    <source>
        <strain evidence="3 4">G10</strain>
    </source>
</reference>
<dbReference type="Gene3D" id="2.70.40.10">
    <property type="match status" value="1"/>
</dbReference>
<evidence type="ECO:0000313" key="4">
    <source>
        <dbReference type="Proteomes" id="UP000636918"/>
    </source>
</evidence>
<keyword evidence="1" id="KW-0175">Coiled coil</keyword>
<evidence type="ECO:0000256" key="2">
    <source>
        <dbReference type="SAM" id="Phobius"/>
    </source>
</evidence>
<dbReference type="SUPFAM" id="SSF51283">
    <property type="entry name" value="dUTPase-like"/>
    <property type="match status" value="1"/>
</dbReference>
<accession>A0ABS1L4W4</accession>
<gene>
    <name evidence="3" type="ORF">JI751_03815</name>
</gene>